<name>A0A5B0LNI3_PUCGR</name>
<feature type="region of interest" description="Disordered" evidence="1">
    <location>
        <begin position="1"/>
        <end position="71"/>
    </location>
</feature>
<gene>
    <name evidence="2" type="ORF">PGT21_001147</name>
    <name evidence="3" type="ORF">PGTUg99_004879</name>
</gene>
<evidence type="ECO:0000256" key="1">
    <source>
        <dbReference type="SAM" id="MobiDB-lite"/>
    </source>
</evidence>
<dbReference type="AlphaFoldDB" id="A0A5B0LNI3"/>
<evidence type="ECO:0000313" key="3">
    <source>
        <dbReference type="EMBL" id="KAA1079922.1"/>
    </source>
</evidence>
<dbReference type="Proteomes" id="UP000325313">
    <property type="component" value="Unassembled WGS sequence"/>
</dbReference>
<dbReference type="EMBL" id="VDEP01000443">
    <property type="protein sequence ID" value="KAA1079922.1"/>
    <property type="molecule type" value="Genomic_DNA"/>
</dbReference>
<keyword evidence="4" id="KW-1185">Reference proteome</keyword>
<organism evidence="2 4">
    <name type="scientific">Puccinia graminis f. sp. tritici</name>
    <dbReference type="NCBI Taxonomy" id="56615"/>
    <lineage>
        <taxon>Eukaryota</taxon>
        <taxon>Fungi</taxon>
        <taxon>Dikarya</taxon>
        <taxon>Basidiomycota</taxon>
        <taxon>Pucciniomycotina</taxon>
        <taxon>Pucciniomycetes</taxon>
        <taxon>Pucciniales</taxon>
        <taxon>Pucciniaceae</taxon>
        <taxon>Puccinia</taxon>
    </lineage>
</organism>
<evidence type="ECO:0000313" key="4">
    <source>
        <dbReference type="Proteomes" id="UP000324748"/>
    </source>
</evidence>
<accession>A0A5B0LNI3</accession>
<feature type="compositionally biased region" description="Low complexity" evidence="1">
    <location>
        <begin position="10"/>
        <end position="39"/>
    </location>
</feature>
<sequence length="301" mass="33468">MAIDPLQSISNTISQPSQNPNPNPLNTNSSSTNPLQPTTVPQSGISTPIPKQPLALIPSAPSKSNPHQRAAETRLHAQLNPGQIQMDNGSLPKGTVSTSKVPKMANILNAETSTPIIAEPAALKVKARNMLLTKAIKAQEDGNDNKAECFFKMHDILLKEEATVIAHSNKEIQIVTGPAVVPQKRPTAAGGTTELRGFKFKWGVSNSHDNGSFTPYFHKNISELKGLIPLTIFHRKWQEEDLSCHSRNRPKTDETTAEKGLQYHSLPVPDEWTQFFAHWTLNHRCFYETMRDRYQLHSRMS</sequence>
<evidence type="ECO:0000313" key="2">
    <source>
        <dbReference type="EMBL" id="KAA1065503.1"/>
    </source>
</evidence>
<evidence type="ECO:0000313" key="5">
    <source>
        <dbReference type="Proteomes" id="UP000325313"/>
    </source>
</evidence>
<reference evidence="4 5" key="1">
    <citation type="submission" date="2019-05" db="EMBL/GenBank/DDBJ databases">
        <title>Emergence of the Ug99 lineage of the wheat stem rust pathogen through somatic hybridization.</title>
        <authorList>
            <person name="Li F."/>
            <person name="Upadhyaya N.M."/>
            <person name="Sperschneider J."/>
            <person name="Matny O."/>
            <person name="Nguyen-Phuc H."/>
            <person name="Mago R."/>
            <person name="Raley C."/>
            <person name="Miller M.E."/>
            <person name="Silverstein K.A.T."/>
            <person name="Henningsen E."/>
            <person name="Hirsch C.D."/>
            <person name="Visser B."/>
            <person name="Pretorius Z.A."/>
            <person name="Steffenson B.J."/>
            <person name="Schwessinger B."/>
            <person name="Dodds P.N."/>
            <person name="Figueroa M."/>
        </authorList>
    </citation>
    <scope>NUCLEOTIDE SEQUENCE [LARGE SCALE GENOMIC DNA]</scope>
    <source>
        <strain evidence="2">21-0</strain>
        <strain evidence="3 5">Ug99</strain>
    </source>
</reference>
<comment type="caution">
    <text evidence="2">The sequence shown here is derived from an EMBL/GenBank/DDBJ whole genome shotgun (WGS) entry which is preliminary data.</text>
</comment>
<protein>
    <submittedName>
        <fullName evidence="2">Uncharacterized protein</fullName>
    </submittedName>
</protein>
<dbReference type="Proteomes" id="UP000324748">
    <property type="component" value="Unassembled WGS sequence"/>
</dbReference>
<dbReference type="EMBL" id="VSWC01000196">
    <property type="protein sequence ID" value="KAA1065503.1"/>
    <property type="molecule type" value="Genomic_DNA"/>
</dbReference>
<proteinExistence type="predicted"/>